<feature type="region of interest" description="Disordered" evidence="1">
    <location>
        <begin position="119"/>
        <end position="169"/>
    </location>
</feature>
<dbReference type="Proteomes" id="UP000823872">
    <property type="component" value="Chromosome C2"/>
</dbReference>
<proteinExistence type="predicted"/>
<gene>
    <name evidence="2" type="primary">LNP1</name>
</gene>
<dbReference type="InterPro" id="IPR029280">
    <property type="entry name" value="LNP1"/>
</dbReference>
<dbReference type="GeneTree" id="ENSGT00390000007797"/>
<name>A0ABI7X7Z8_FELCA</name>
<dbReference type="PANTHER" id="PTHR35667:SF1">
    <property type="entry name" value="LEUKEMIA NUP98 FUSION PARTNER 1"/>
    <property type="match status" value="1"/>
</dbReference>
<accession>A0ABI7X7Z8</accession>
<reference evidence="2" key="2">
    <citation type="submission" date="2025-08" db="UniProtKB">
        <authorList>
            <consortium name="Ensembl"/>
        </authorList>
    </citation>
    <scope>IDENTIFICATION</scope>
    <source>
        <strain evidence="2">breed Abyssinian</strain>
    </source>
</reference>
<evidence type="ECO:0008006" key="4">
    <source>
        <dbReference type="Google" id="ProtNLM"/>
    </source>
</evidence>
<reference evidence="2" key="3">
    <citation type="submission" date="2025-09" db="UniProtKB">
        <authorList>
            <consortium name="Ensembl"/>
        </authorList>
    </citation>
    <scope>IDENTIFICATION</scope>
    <source>
        <strain evidence="2">breed Abyssinian</strain>
    </source>
</reference>
<keyword evidence="3" id="KW-1185">Reference proteome</keyword>
<dbReference type="PANTHER" id="PTHR35667">
    <property type="entry name" value="LEUKEMIA NUP98 FUSION PARTNER 1"/>
    <property type="match status" value="1"/>
</dbReference>
<protein>
    <recommendedName>
        <fullName evidence="4">Leukemia NUP98 fusion partner 1</fullName>
    </recommendedName>
</protein>
<organism evidence="2 3">
    <name type="scientific">Felis catus</name>
    <name type="common">Cat</name>
    <name type="synonym">Felis silvestris catus</name>
    <dbReference type="NCBI Taxonomy" id="9685"/>
    <lineage>
        <taxon>Eukaryota</taxon>
        <taxon>Metazoa</taxon>
        <taxon>Chordata</taxon>
        <taxon>Craniata</taxon>
        <taxon>Vertebrata</taxon>
        <taxon>Euteleostomi</taxon>
        <taxon>Mammalia</taxon>
        <taxon>Eutheria</taxon>
        <taxon>Laurasiatheria</taxon>
        <taxon>Carnivora</taxon>
        <taxon>Feliformia</taxon>
        <taxon>Felidae</taxon>
        <taxon>Felinae</taxon>
        <taxon>Felis</taxon>
    </lineage>
</organism>
<sequence>MREDSETVMDHKLPVTGKPPCPAQIPAVENTFSTFCLCQPQKQFPVLPRITSSDSHPRRHSHEDQGFRCHTHMRDYRKCSADESFKEPLESKGRSHSKIQAFSESFEQQLCFRTRRSVSLGPESRKERNERECLRMEIKSRKKMEERRKSRKEEHREEYTPSLFEKEPK</sequence>
<feature type="compositionally biased region" description="Basic and acidic residues" evidence="1">
    <location>
        <begin position="123"/>
        <end position="169"/>
    </location>
</feature>
<dbReference type="RefSeq" id="XP_019695178.3">
    <property type="nucleotide sequence ID" value="XM_019839619.3"/>
</dbReference>
<dbReference type="Ensembl" id="ENSFCTT00005028623.1">
    <property type="protein sequence ID" value="ENSFCTP00005018664.1"/>
    <property type="gene ID" value="ENSFCTG00005010251.1"/>
</dbReference>
<evidence type="ECO:0000313" key="3">
    <source>
        <dbReference type="Proteomes" id="UP000823872"/>
    </source>
</evidence>
<reference evidence="2 3" key="1">
    <citation type="submission" date="2021-02" db="EMBL/GenBank/DDBJ databases">
        <title>Safari Cat Assemblies.</title>
        <authorList>
            <person name="Bredemeyer K.R."/>
            <person name="Murphy W.J."/>
        </authorList>
    </citation>
    <scope>NUCLEOTIDE SEQUENCE [LARGE SCALE GENOMIC DNA]</scope>
</reference>
<evidence type="ECO:0000313" key="2">
    <source>
        <dbReference type="Ensembl" id="ENSFCTP00005018664.1"/>
    </source>
</evidence>
<dbReference type="GeneID" id="101093540"/>
<dbReference type="Pfam" id="PF15419">
    <property type="entry name" value="LNP1"/>
    <property type="match status" value="1"/>
</dbReference>
<evidence type="ECO:0000256" key="1">
    <source>
        <dbReference type="SAM" id="MobiDB-lite"/>
    </source>
</evidence>